<accession>A0ABU1WA42</accession>
<organism evidence="2 3">
    <name type="scientific">Lysobacter niastensis</name>
    <dbReference type="NCBI Taxonomy" id="380629"/>
    <lineage>
        <taxon>Bacteria</taxon>
        <taxon>Pseudomonadati</taxon>
        <taxon>Pseudomonadota</taxon>
        <taxon>Gammaproteobacteria</taxon>
        <taxon>Lysobacterales</taxon>
        <taxon>Lysobacteraceae</taxon>
        <taxon>Lysobacter</taxon>
    </lineage>
</organism>
<protein>
    <recommendedName>
        <fullName evidence="4">TIGR03016 family PEP-CTERM system-associated outer membrane protein</fullName>
    </recommendedName>
</protein>
<evidence type="ECO:0000313" key="2">
    <source>
        <dbReference type="EMBL" id="MDR7134185.1"/>
    </source>
</evidence>
<keyword evidence="3" id="KW-1185">Reference proteome</keyword>
<evidence type="ECO:0000256" key="1">
    <source>
        <dbReference type="SAM" id="SignalP"/>
    </source>
</evidence>
<evidence type="ECO:0000313" key="3">
    <source>
        <dbReference type="Proteomes" id="UP001251524"/>
    </source>
</evidence>
<name>A0ABU1WA42_9GAMM</name>
<dbReference type="EMBL" id="JAVDVY010000001">
    <property type="protein sequence ID" value="MDR7134185.1"/>
    <property type="molecule type" value="Genomic_DNA"/>
</dbReference>
<dbReference type="Pfam" id="PF10082">
    <property type="entry name" value="BBP2_2"/>
    <property type="match status" value="1"/>
</dbReference>
<comment type="caution">
    <text evidence="2">The sequence shown here is derived from an EMBL/GenBank/DDBJ whole genome shotgun (WGS) entry which is preliminary data.</text>
</comment>
<feature type="signal peptide" evidence="1">
    <location>
        <begin position="1"/>
        <end position="36"/>
    </location>
</feature>
<keyword evidence="1" id="KW-0732">Signal</keyword>
<dbReference type="InterPro" id="IPR018759">
    <property type="entry name" value="BBP2_2"/>
</dbReference>
<sequence>MTSARKRGQFDRYYRFASRTPLILALVAALPGTAGALDLEYDVGLSVGYDDNLSLTEDNEVSDTIVTPLLRFTAEQDGPRVKVQARGDFRYPMYLDNTFDDRFRGKFAGNVDWSLLPDRLDWVFQDYMSPQQIDELAASSPDNEQQVNLFVTGPTLYARFGAATRGQFDLRYGNSYAEESDEFNGDRYSAAARVLHEIDATSKISGNLEAADIKYDSEGAASDYKRYDAYVGYGRKGPKLSFDLDLGYTQLDREASPDHDDDPLARVRADWRFSSRSLLRLTARYQFTDATQNLITPTFDFADRDIVYLYYPDIVVDPDVYRERMAKLAYEYTSERTSLRLQPYYRRLRYFDDATLNQDQNRTGALLDIDYRLRPLLTLSFVAGYEDRDYDDIDREDKNTTFNLGLENQFTRHWIGRIDARYLERDSNAPGRSYEDNAYFITVFYRR</sequence>
<proteinExistence type="predicted"/>
<gene>
    <name evidence="2" type="ORF">J2X06_001369</name>
</gene>
<evidence type="ECO:0008006" key="4">
    <source>
        <dbReference type="Google" id="ProtNLM"/>
    </source>
</evidence>
<feature type="chain" id="PRO_5046353339" description="TIGR03016 family PEP-CTERM system-associated outer membrane protein" evidence="1">
    <location>
        <begin position="37"/>
        <end position="447"/>
    </location>
</feature>
<dbReference type="RefSeq" id="WP_310060009.1">
    <property type="nucleotide sequence ID" value="NZ_JAVDVY010000001.1"/>
</dbReference>
<dbReference type="Proteomes" id="UP001251524">
    <property type="component" value="Unassembled WGS sequence"/>
</dbReference>
<reference evidence="2 3" key="1">
    <citation type="submission" date="2023-07" db="EMBL/GenBank/DDBJ databases">
        <title>Sorghum-associated microbial communities from plants grown in Nebraska, USA.</title>
        <authorList>
            <person name="Schachtman D."/>
        </authorList>
    </citation>
    <scope>NUCLEOTIDE SEQUENCE [LARGE SCALE GENOMIC DNA]</scope>
    <source>
        <strain evidence="2 3">BE198</strain>
    </source>
</reference>
<dbReference type="SUPFAM" id="SSF56935">
    <property type="entry name" value="Porins"/>
    <property type="match status" value="1"/>
</dbReference>